<dbReference type="VEuPathDB" id="TriTrypDB:BSAL_40785"/>
<dbReference type="AlphaFoldDB" id="A0A0S4JS92"/>
<protein>
    <submittedName>
        <fullName evidence="1">Uncharacterized protein</fullName>
    </submittedName>
</protein>
<dbReference type="Proteomes" id="UP000051952">
    <property type="component" value="Unassembled WGS sequence"/>
</dbReference>
<reference evidence="2" key="1">
    <citation type="submission" date="2015-09" db="EMBL/GenBank/DDBJ databases">
        <authorList>
            <consortium name="Pathogen Informatics"/>
        </authorList>
    </citation>
    <scope>NUCLEOTIDE SEQUENCE [LARGE SCALE GENOMIC DNA]</scope>
    <source>
        <strain evidence="2">Lake Konstanz</strain>
    </source>
</reference>
<evidence type="ECO:0000313" key="2">
    <source>
        <dbReference type="Proteomes" id="UP000051952"/>
    </source>
</evidence>
<organism evidence="1 2">
    <name type="scientific">Bodo saltans</name>
    <name type="common">Flagellated protozoan</name>
    <dbReference type="NCBI Taxonomy" id="75058"/>
    <lineage>
        <taxon>Eukaryota</taxon>
        <taxon>Discoba</taxon>
        <taxon>Euglenozoa</taxon>
        <taxon>Kinetoplastea</taxon>
        <taxon>Metakinetoplastina</taxon>
        <taxon>Eubodonida</taxon>
        <taxon>Bodonidae</taxon>
        <taxon>Bodo</taxon>
    </lineage>
</organism>
<proteinExistence type="predicted"/>
<name>A0A0S4JS92_BODSA</name>
<accession>A0A0S4JS92</accession>
<sequence>MSRAESTTSVITEQGGLFVRNDQVVEELDLYVEYLLQPVHCIRICSELASVQLASAVYEQVAVQAYNDHLMTTSKELIGPLPAPTKKYDITAFSKPSGNGHERVGAPIDALPSMMVRFFDQCPDDMAATTLETNVLLAIREVVTRLYGWTLWEVDKVPWTRERHACLAEDILFNVLADQKKLGGGSSSTSAANGAIVAAAGGGIVFSKSHEVTRMHFTKRVDVIREVDITEQVLQQQEERAFRDKQAKLRQDQLRTQRYYSLLCSAGTPLDRRLASVQLWLDGIEKQEIKSIFIDSARRTVLHWIVDWSEEAYAKNRLGGDLLRSHIFFALELGISPLQLDGTNRTAMTIATSKKHPKPRANFY</sequence>
<keyword evidence="2" id="KW-1185">Reference proteome</keyword>
<gene>
    <name evidence="1" type="ORF">BSAL_40785</name>
</gene>
<evidence type="ECO:0000313" key="1">
    <source>
        <dbReference type="EMBL" id="CUG93106.1"/>
    </source>
</evidence>
<dbReference type="EMBL" id="CYKH01002118">
    <property type="protein sequence ID" value="CUG93106.1"/>
    <property type="molecule type" value="Genomic_DNA"/>
</dbReference>